<name>A0A381XRU1_9ZZZZ</name>
<protein>
    <submittedName>
        <fullName evidence="2">Uncharacterized protein</fullName>
    </submittedName>
</protein>
<accession>A0A381XRU1</accession>
<feature type="coiled-coil region" evidence="1">
    <location>
        <begin position="76"/>
        <end position="103"/>
    </location>
</feature>
<sequence>VNIKKTKQLILDSLKKEESCFKDLIDKIGEQKKAIEDKDEVRVLEIIEEKNTIIEIFHNHEGEVNARQQSLPPEEIQSLEQEGETLKTSLEKLLETIIRMEEECETEIGLKMKEVEKRIFGLQKGKKIGKGYGGFLKNRPLISRKV</sequence>
<evidence type="ECO:0000313" key="2">
    <source>
        <dbReference type="EMBL" id="SVA67121.1"/>
    </source>
</evidence>
<dbReference type="AlphaFoldDB" id="A0A381XRU1"/>
<evidence type="ECO:0000256" key="1">
    <source>
        <dbReference type="SAM" id="Coils"/>
    </source>
</evidence>
<organism evidence="2">
    <name type="scientific">marine metagenome</name>
    <dbReference type="NCBI Taxonomy" id="408172"/>
    <lineage>
        <taxon>unclassified sequences</taxon>
        <taxon>metagenomes</taxon>
        <taxon>ecological metagenomes</taxon>
    </lineage>
</organism>
<dbReference type="EMBL" id="UINC01016048">
    <property type="protein sequence ID" value="SVA67121.1"/>
    <property type="molecule type" value="Genomic_DNA"/>
</dbReference>
<feature type="non-terminal residue" evidence="2">
    <location>
        <position position="1"/>
    </location>
</feature>
<keyword evidence="1" id="KW-0175">Coiled coil</keyword>
<reference evidence="2" key="1">
    <citation type="submission" date="2018-05" db="EMBL/GenBank/DDBJ databases">
        <authorList>
            <person name="Lanie J.A."/>
            <person name="Ng W.-L."/>
            <person name="Kazmierczak K.M."/>
            <person name="Andrzejewski T.M."/>
            <person name="Davidsen T.M."/>
            <person name="Wayne K.J."/>
            <person name="Tettelin H."/>
            <person name="Glass J.I."/>
            <person name="Rusch D."/>
            <person name="Podicherti R."/>
            <person name="Tsui H.-C.T."/>
            <person name="Winkler M.E."/>
        </authorList>
    </citation>
    <scope>NUCLEOTIDE SEQUENCE</scope>
</reference>
<gene>
    <name evidence="2" type="ORF">METZ01_LOCUS119975</name>
</gene>
<proteinExistence type="predicted"/>